<evidence type="ECO:0000256" key="7">
    <source>
        <dbReference type="ARBA" id="ARBA00023136"/>
    </source>
</evidence>
<name>A0A2I0QYD7_9BACI</name>
<dbReference type="AlphaFoldDB" id="A0A2I0QYD7"/>
<keyword evidence="5" id="KW-0133">Cell shape</keyword>
<evidence type="ECO:0000256" key="2">
    <source>
        <dbReference type="ARBA" id="ARBA00007776"/>
    </source>
</evidence>
<keyword evidence="6 8" id="KW-1133">Transmembrane helix</keyword>
<keyword evidence="4 8" id="KW-0812">Transmembrane</keyword>
<feature type="transmembrane region" description="Helical" evidence="8">
    <location>
        <begin position="34"/>
        <end position="52"/>
    </location>
</feature>
<comment type="caution">
    <text evidence="9">The sequence shown here is derived from an EMBL/GenBank/DDBJ whole genome shotgun (WGS) entry which is preliminary data.</text>
</comment>
<dbReference type="Pfam" id="PF04093">
    <property type="entry name" value="MreD"/>
    <property type="match status" value="1"/>
</dbReference>
<dbReference type="NCBIfam" id="TIGR03426">
    <property type="entry name" value="shape_MreD"/>
    <property type="match status" value="1"/>
</dbReference>
<dbReference type="InterPro" id="IPR007227">
    <property type="entry name" value="Cell_shape_determining_MreD"/>
</dbReference>
<feature type="transmembrane region" description="Helical" evidence="8">
    <location>
        <begin position="105"/>
        <end position="129"/>
    </location>
</feature>
<evidence type="ECO:0000256" key="8">
    <source>
        <dbReference type="SAM" id="Phobius"/>
    </source>
</evidence>
<keyword evidence="10" id="KW-1185">Reference proteome</keyword>
<organism evidence="9 10">
    <name type="scientific">Halalkalibacillus sediminis</name>
    <dbReference type="NCBI Taxonomy" id="2018042"/>
    <lineage>
        <taxon>Bacteria</taxon>
        <taxon>Bacillati</taxon>
        <taxon>Bacillota</taxon>
        <taxon>Bacilli</taxon>
        <taxon>Bacillales</taxon>
        <taxon>Bacillaceae</taxon>
        <taxon>Halalkalibacillus</taxon>
    </lineage>
</organism>
<dbReference type="Proteomes" id="UP000243524">
    <property type="component" value="Unassembled WGS sequence"/>
</dbReference>
<keyword evidence="7 8" id="KW-0472">Membrane</keyword>
<evidence type="ECO:0000256" key="5">
    <source>
        <dbReference type="ARBA" id="ARBA00022960"/>
    </source>
</evidence>
<keyword evidence="3" id="KW-1003">Cell membrane</keyword>
<feature type="transmembrane region" description="Helical" evidence="8">
    <location>
        <begin position="64"/>
        <end position="93"/>
    </location>
</feature>
<evidence type="ECO:0000256" key="1">
    <source>
        <dbReference type="ARBA" id="ARBA00004651"/>
    </source>
</evidence>
<feature type="transmembrane region" description="Helical" evidence="8">
    <location>
        <begin position="6"/>
        <end position="27"/>
    </location>
</feature>
<accession>A0A2I0QYD7</accession>
<proteinExistence type="inferred from homology"/>
<evidence type="ECO:0000256" key="3">
    <source>
        <dbReference type="ARBA" id="ARBA00022475"/>
    </source>
</evidence>
<gene>
    <name evidence="9" type="primary">mreD</name>
    <name evidence="9" type="ORF">CEY16_05045</name>
</gene>
<comment type="similarity">
    <text evidence="2">Belongs to the MreD family.</text>
</comment>
<protein>
    <submittedName>
        <fullName evidence="9">Rod shape-determining protein MreD</fullName>
    </submittedName>
</protein>
<feature type="transmembrane region" description="Helical" evidence="8">
    <location>
        <begin position="144"/>
        <end position="163"/>
    </location>
</feature>
<sequence>MLKIYIIPGILFGLLVLESIATGLLPAPLLQLEVQYIPHWVLIFSILVLLFFDSPLSYHGIINGMIFALIIDLVYTDLLGVYFLAYAVTLYIIHLLKKLLHQNFYVAMLSVTLGLVIAECLIFGAYLLIGHINLDFNTYVESRLIPTVLINLLFFLIVYPLSVKWLSSWQKEKES</sequence>
<dbReference type="GO" id="GO:0008360">
    <property type="term" value="P:regulation of cell shape"/>
    <property type="evidence" value="ECO:0007669"/>
    <property type="project" value="UniProtKB-KW"/>
</dbReference>
<reference evidence="9 10" key="1">
    <citation type="submission" date="2017-06" db="EMBL/GenBank/DDBJ databases">
        <title>the draft geome sequence of Illustriluteabacillus marina B3227.</title>
        <authorList>
            <person name="He R.-H."/>
            <person name="Du Z.-J."/>
        </authorList>
    </citation>
    <scope>NUCLEOTIDE SEQUENCE [LARGE SCALE GENOMIC DNA]</scope>
    <source>
        <strain evidence="9 10">B3227</strain>
    </source>
</reference>
<comment type="subcellular location">
    <subcellularLocation>
        <location evidence="1">Cell membrane</location>
        <topology evidence="1">Multi-pass membrane protein</topology>
    </subcellularLocation>
</comment>
<evidence type="ECO:0000313" key="10">
    <source>
        <dbReference type="Proteomes" id="UP000243524"/>
    </source>
</evidence>
<evidence type="ECO:0000313" key="9">
    <source>
        <dbReference type="EMBL" id="PKR79120.1"/>
    </source>
</evidence>
<dbReference type="GO" id="GO:0005886">
    <property type="term" value="C:plasma membrane"/>
    <property type="evidence" value="ECO:0007669"/>
    <property type="project" value="UniProtKB-SubCell"/>
</dbReference>
<dbReference type="EMBL" id="PJNH01000001">
    <property type="protein sequence ID" value="PKR79120.1"/>
    <property type="molecule type" value="Genomic_DNA"/>
</dbReference>
<evidence type="ECO:0000256" key="6">
    <source>
        <dbReference type="ARBA" id="ARBA00022989"/>
    </source>
</evidence>
<evidence type="ECO:0000256" key="4">
    <source>
        <dbReference type="ARBA" id="ARBA00022692"/>
    </source>
</evidence>